<organism evidence="2 3">
    <name type="scientific">Emiliania huxleyi (strain CCMP1516)</name>
    <dbReference type="NCBI Taxonomy" id="280463"/>
    <lineage>
        <taxon>Eukaryota</taxon>
        <taxon>Haptista</taxon>
        <taxon>Haptophyta</taxon>
        <taxon>Prymnesiophyceae</taxon>
        <taxon>Isochrysidales</taxon>
        <taxon>Noelaerhabdaceae</taxon>
        <taxon>Emiliania</taxon>
    </lineage>
</organism>
<dbReference type="KEGG" id="ehx:EMIHUDRAFT_202508"/>
<evidence type="ECO:0000313" key="2">
    <source>
        <dbReference type="EnsemblProtists" id="EOD31991"/>
    </source>
</evidence>
<dbReference type="GO" id="GO:0016020">
    <property type="term" value="C:membrane"/>
    <property type="evidence" value="ECO:0007669"/>
    <property type="project" value="GOC"/>
</dbReference>
<proteinExistence type="predicted"/>
<keyword evidence="1" id="KW-0808">Transferase</keyword>
<accession>A0A0D3K8A6</accession>
<dbReference type="Proteomes" id="UP000013827">
    <property type="component" value="Unassembled WGS sequence"/>
</dbReference>
<reference evidence="2" key="2">
    <citation type="submission" date="2024-10" db="UniProtKB">
        <authorList>
            <consortium name="EnsemblProtists"/>
        </authorList>
    </citation>
    <scope>IDENTIFICATION</scope>
</reference>
<dbReference type="Gene3D" id="3.90.550.20">
    <property type="match status" value="1"/>
</dbReference>
<evidence type="ECO:0000256" key="1">
    <source>
        <dbReference type="ARBA" id="ARBA00022679"/>
    </source>
</evidence>
<sequence>MISKHGWGEFYKEQPAALVRSVWGCATVHNATHGRATLGSSQARTGVPLVWLNDTQCVAVLEALGRPSLAAAFAAEPFGPYKSDICRVAYLYVRGGFYMDCDMGCLPGVDVVQRFARQQHGLITAIEVAPETGVFQSFLAAAPGHPVLELALNLTEAYYAGTHQLEYGFTVGTSIFRSAVERYRGAGGYDIHLLREVYDPTTPGWRRWAKTILGARGCDIVVADDMGAGDILFRSHVLHSAHCRPIWPLPGSLWLLLFPVRAAEFLHRTVHRTLLSG</sequence>
<dbReference type="GeneID" id="17277264"/>
<evidence type="ECO:0000313" key="3">
    <source>
        <dbReference type="Proteomes" id="UP000013827"/>
    </source>
</evidence>
<name>A0A0D3K8A6_EMIH1</name>
<dbReference type="HOGENOM" id="CLU_1006246_0_0_1"/>
<dbReference type="InterPro" id="IPR029044">
    <property type="entry name" value="Nucleotide-diphossugar_trans"/>
</dbReference>
<dbReference type="GO" id="GO:0000030">
    <property type="term" value="F:mannosyltransferase activity"/>
    <property type="evidence" value="ECO:0007669"/>
    <property type="project" value="TreeGrafter"/>
</dbReference>
<dbReference type="GO" id="GO:0051999">
    <property type="term" value="P:mannosyl-inositol phosphorylceramide biosynthetic process"/>
    <property type="evidence" value="ECO:0007669"/>
    <property type="project" value="TreeGrafter"/>
</dbReference>
<dbReference type="eggNOG" id="ENOG502SB3V">
    <property type="taxonomic scope" value="Eukaryota"/>
</dbReference>
<dbReference type="PANTHER" id="PTHR32385:SF15">
    <property type="entry name" value="INOSITOL PHOSPHOCERAMIDE MANNOSYLTRANSFERASE 1"/>
    <property type="match status" value="1"/>
</dbReference>
<dbReference type="EnsemblProtists" id="EOD31991">
    <property type="protein sequence ID" value="EOD31991"/>
    <property type="gene ID" value="EMIHUDRAFT_202508"/>
</dbReference>
<protein>
    <submittedName>
        <fullName evidence="2">Uncharacterized protein</fullName>
    </submittedName>
</protein>
<dbReference type="InterPro" id="IPR007577">
    <property type="entry name" value="GlycoTrfase_DXD_sugar-bd_CS"/>
</dbReference>
<dbReference type="PANTHER" id="PTHR32385">
    <property type="entry name" value="MANNOSYL PHOSPHORYLINOSITOL CERAMIDE SYNTHASE"/>
    <property type="match status" value="1"/>
</dbReference>
<reference evidence="3" key="1">
    <citation type="journal article" date="2013" name="Nature">
        <title>Pan genome of the phytoplankton Emiliania underpins its global distribution.</title>
        <authorList>
            <person name="Read B.A."/>
            <person name="Kegel J."/>
            <person name="Klute M.J."/>
            <person name="Kuo A."/>
            <person name="Lefebvre S.C."/>
            <person name="Maumus F."/>
            <person name="Mayer C."/>
            <person name="Miller J."/>
            <person name="Monier A."/>
            <person name="Salamov A."/>
            <person name="Young J."/>
            <person name="Aguilar M."/>
            <person name="Claverie J.M."/>
            <person name="Frickenhaus S."/>
            <person name="Gonzalez K."/>
            <person name="Herman E.K."/>
            <person name="Lin Y.C."/>
            <person name="Napier J."/>
            <person name="Ogata H."/>
            <person name="Sarno A.F."/>
            <person name="Shmutz J."/>
            <person name="Schroeder D."/>
            <person name="de Vargas C."/>
            <person name="Verret F."/>
            <person name="von Dassow P."/>
            <person name="Valentin K."/>
            <person name="Van de Peer Y."/>
            <person name="Wheeler G."/>
            <person name="Dacks J.B."/>
            <person name="Delwiche C.F."/>
            <person name="Dyhrman S.T."/>
            <person name="Glockner G."/>
            <person name="John U."/>
            <person name="Richards T."/>
            <person name="Worden A.Z."/>
            <person name="Zhang X."/>
            <person name="Grigoriev I.V."/>
            <person name="Allen A.E."/>
            <person name="Bidle K."/>
            <person name="Borodovsky M."/>
            <person name="Bowler C."/>
            <person name="Brownlee C."/>
            <person name="Cock J.M."/>
            <person name="Elias M."/>
            <person name="Gladyshev V.N."/>
            <person name="Groth M."/>
            <person name="Guda C."/>
            <person name="Hadaegh A."/>
            <person name="Iglesias-Rodriguez M.D."/>
            <person name="Jenkins J."/>
            <person name="Jones B.M."/>
            <person name="Lawson T."/>
            <person name="Leese F."/>
            <person name="Lindquist E."/>
            <person name="Lobanov A."/>
            <person name="Lomsadze A."/>
            <person name="Malik S.B."/>
            <person name="Marsh M.E."/>
            <person name="Mackinder L."/>
            <person name="Mock T."/>
            <person name="Mueller-Roeber B."/>
            <person name="Pagarete A."/>
            <person name="Parker M."/>
            <person name="Probert I."/>
            <person name="Quesneville H."/>
            <person name="Raines C."/>
            <person name="Rensing S.A."/>
            <person name="Riano-Pachon D.M."/>
            <person name="Richier S."/>
            <person name="Rokitta S."/>
            <person name="Shiraiwa Y."/>
            <person name="Soanes D.M."/>
            <person name="van der Giezen M."/>
            <person name="Wahlund T.M."/>
            <person name="Williams B."/>
            <person name="Wilson W."/>
            <person name="Wolfe G."/>
            <person name="Wurch L.L."/>
        </authorList>
    </citation>
    <scope>NUCLEOTIDE SEQUENCE</scope>
</reference>
<dbReference type="InterPro" id="IPR051706">
    <property type="entry name" value="Glycosyltransferase_domain"/>
</dbReference>
<dbReference type="RefSeq" id="XP_005784420.1">
    <property type="nucleotide sequence ID" value="XM_005784363.1"/>
</dbReference>
<dbReference type="AlphaFoldDB" id="A0A0D3K8A6"/>
<dbReference type="SUPFAM" id="SSF53448">
    <property type="entry name" value="Nucleotide-diphospho-sugar transferases"/>
    <property type="match status" value="1"/>
</dbReference>
<keyword evidence="3" id="KW-1185">Reference proteome</keyword>
<dbReference type="PaxDb" id="2903-EOD31991"/>
<dbReference type="Pfam" id="PF04488">
    <property type="entry name" value="Gly_transf_sug"/>
    <property type="match status" value="1"/>
</dbReference>